<proteinExistence type="predicted"/>
<dbReference type="OrthoDB" id="2794244at2759"/>
<keyword evidence="2" id="KW-1185">Reference proteome</keyword>
<evidence type="ECO:0000313" key="2">
    <source>
        <dbReference type="Proteomes" id="UP000250043"/>
    </source>
</evidence>
<organism evidence="1 2">
    <name type="scientific">Obba rivulosa</name>
    <dbReference type="NCBI Taxonomy" id="1052685"/>
    <lineage>
        <taxon>Eukaryota</taxon>
        <taxon>Fungi</taxon>
        <taxon>Dikarya</taxon>
        <taxon>Basidiomycota</taxon>
        <taxon>Agaricomycotina</taxon>
        <taxon>Agaricomycetes</taxon>
        <taxon>Polyporales</taxon>
        <taxon>Gelatoporiaceae</taxon>
        <taxon>Obba</taxon>
    </lineage>
</organism>
<dbReference type="Gene3D" id="3.30.420.10">
    <property type="entry name" value="Ribonuclease H-like superfamily/Ribonuclease H"/>
    <property type="match status" value="1"/>
</dbReference>
<dbReference type="Proteomes" id="UP000250043">
    <property type="component" value="Unassembled WGS sequence"/>
</dbReference>
<name>A0A8E2DGL9_9APHY</name>
<gene>
    <name evidence="1" type="ORF">OBBRIDRAFT_740697</name>
</gene>
<dbReference type="EMBL" id="KV722619">
    <property type="protein sequence ID" value="OCH84954.1"/>
    <property type="molecule type" value="Genomic_DNA"/>
</dbReference>
<feature type="non-terminal residue" evidence="1">
    <location>
        <position position="1"/>
    </location>
</feature>
<dbReference type="AlphaFoldDB" id="A0A8E2DGL9"/>
<reference evidence="1 2" key="1">
    <citation type="submission" date="2016-07" db="EMBL/GenBank/DDBJ databases">
        <title>Draft genome of the white-rot fungus Obba rivulosa 3A-2.</title>
        <authorList>
            <consortium name="DOE Joint Genome Institute"/>
            <person name="Miettinen O."/>
            <person name="Riley R."/>
            <person name="Acob R."/>
            <person name="Barry K."/>
            <person name="Cullen D."/>
            <person name="De Vries R."/>
            <person name="Hainaut M."/>
            <person name="Hatakka A."/>
            <person name="Henrissat B."/>
            <person name="Hilden K."/>
            <person name="Kuo R."/>
            <person name="Labutti K."/>
            <person name="Lipzen A."/>
            <person name="Makela M.R."/>
            <person name="Sandor L."/>
            <person name="Spatafora J.W."/>
            <person name="Grigoriev I.V."/>
            <person name="Hibbett D.S."/>
        </authorList>
    </citation>
    <scope>NUCLEOTIDE SEQUENCE [LARGE SCALE GENOMIC DNA]</scope>
    <source>
        <strain evidence="1 2">3A-2</strain>
    </source>
</reference>
<dbReference type="GO" id="GO:0003676">
    <property type="term" value="F:nucleic acid binding"/>
    <property type="evidence" value="ECO:0007669"/>
    <property type="project" value="InterPro"/>
</dbReference>
<protein>
    <submittedName>
        <fullName evidence="1">Uncharacterized protein</fullName>
    </submittedName>
</protein>
<sequence>LLLLKFYCELNPIKMYWGWCKYRYYKVVKKNFEDAKHIALSMLNTCPLDAIQRFINRSWRFMDAYR</sequence>
<evidence type="ECO:0000313" key="1">
    <source>
        <dbReference type="EMBL" id="OCH84954.1"/>
    </source>
</evidence>
<dbReference type="InterPro" id="IPR036397">
    <property type="entry name" value="RNaseH_sf"/>
</dbReference>
<accession>A0A8E2DGL9</accession>